<sequence length="110" mass="11833">MHDPMSAFPPERPEPADPWESLAAQARALADLADQLAARDPADLAPTDGHDPLAELDERALAVRGVVAACRRATWQSLVDGGLTGSEIGRRWDTTPQNVSQVLRGGKRAR</sequence>
<proteinExistence type="predicted"/>
<dbReference type="RefSeq" id="WP_378555935.1">
    <property type="nucleotide sequence ID" value="NZ_JBHSDL010000005.1"/>
</dbReference>
<gene>
    <name evidence="2" type="ORF">ACFO5K_04235</name>
</gene>
<accession>A0ABV8VCD9</accession>
<evidence type="ECO:0000313" key="3">
    <source>
        <dbReference type="Proteomes" id="UP001595844"/>
    </source>
</evidence>
<name>A0ABV8VCD9_9NOCA</name>
<feature type="region of interest" description="Disordered" evidence="1">
    <location>
        <begin position="87"/>
        <end position="110"/>
    </location>
</feature>
<keyword evidence="3" id="KW-1185">Reference proteome</keyword>
<dbReference type="Proteomes" id="UP001595844">
    <property type="component" value="Unassembled WGS sequence"/>
</dbReference>
<evidence type="ECO:0008006" key="4">
    <source>
        <dbReference type="Google" id="ProtNLM"/>
    </source>
</evidence>
<organism evidence="2 3">
    <name type="scientific">Nocardia halotolerans</name>
    <dbReference type="NCBI Taxonomy" id="1755878"/>
    <lineage>
        <taxon>Bacteria</taxon>
        <taxon>Bacillati</taxon>
        <taxon>Actinomycetota</taxon>
        <taxon>Actinomycetes</taxon>
        <taxon>Mycobacteriales</taxon>
        <taxon>Nocardiaceae</taxon>
        <taxon>Nocardia</taxon>
    </lineage>
</organism>
<protein>
    <recommendedName>
        <fullName evidence="4">Sigma-70, region 4</fullName>
    </recommendedName>
</protein>
<reference evidence="3" key="1">
    <citation type="journal article" date="2019" name="Int. J. Syst. Evol. Microbiol.">
        <title>The Global Catalogue of Microorganisms (GCM) 10K type strain sequencing project: providing services to taxonomists for standard genome sequencing and annotation.</title>
        <authorList>
            <consortium name="The Broad Institute Genomics Platform"/>
            <consortium name="The Broad Institute Genome Sequencing Center for Infectious Disease"/>
            <person name="Wu L."/>
            <person name="Ma J."/>
        </authorList>
    </citation>
    <scope>NUCLEOTIDE SEQUENCE [LARGE SCALE GENOMIC DNA]</scope>
    <source>
        <strain evidence="3">IBRC-M 10490</strain>
    </source>
</reference>
<dbReference type="EMBL" id="JBHSDL010000005">
    <property type="protein sequence ID" value="MFC4373302.1"/>
    <property type="molecule type" value="Genomic_DNA"/>
</dbReference>
<evidence type="ECO:0000256" key="1">
    <source>
        <dbReference type="SAM" id="MobiDB-lite"/>
    </source>
</evidence>
<comment type="caution">
    <text evidence="2">The sequence shown here is derived from an EMBL/GenBank/DDBJ whole genome shotgun (WGS) entry which is preliminary data.</text>
</comment>
<evidence type="ECO:0000313" key="2">
    <source>
        <dbReference type="EMBL" id="MFC4373302.1"/>
    </source>
</evidence>